<dbReference type="InterPro" id="IPR045055">
    <property type="entry name" value="DNA2/NAM7-like"/>
</dbReference>
<proteinExistence type="predicted"/>
<dbReference type="InterPro" id="IPR047187">
    <property type="entry name" value="SF1_C_Upf1"/>
</dbReference>
<gene>
    <name evidence="4" type="ORF">PMEL1_00975</name>
</gene>
<dbReference type="RefSeq" id="WP_120174208.1">
    <property type="nucleotide sequence ID" value="NZ_AP018049.1"/>
</dbReference>
<keyword evidence="4" id="KW-0347">Helicase</keyword>
<feature type="domain" description="DNA2/NAM7 helicase helicase" evidence="2">
    <location>
        <begin position="188"/>
        <end position="538"/>
    </location>
</feature>
<dbReference type="GO" id="GO:0004386">
    <property type="term" value="F:helicase activity"/>
    <property type="evidence" value="ECO:0007669"/>
    <property type="project" value="UniProtKB-KW"/>
</dbReference>
<dbReference type="Pfam" id="PF13087">
    <property type="entry name" value="AAA_12"/>
    <property type="match status" value="1"/>
</dbReference>
<dbReference type="OrthoDB" id="9757917at2"/>
<evidence type="ECO:0000313" key="5">
    <source>
        <dbReference type="Proteomes" id="UP000267517"/>
    </source>
</evidence>
<evidence type="ECO:0000313" key="4">
    <source>
        <dbReference type="EMBL" id="BBA29053.1"/>
    </source>
</evidence>
<dbReference type="CDD" id="cd17934">
    <property type="entry name" value="DEXXQc_Upf1-like"/>
    <property type="match status" value="1"/>
</dbReference>
<reference evidence="4 5" key="1">
    <citation type="submission" date="2017-05" db="EMBL/GenBank/DDBJ databases">
        <title>whole genome sequence of Prevotella melaninogenica GAI 07411.</title>
        <authorList>
            <person name="Kondo Y."/>
            <person name="Hoshino T."/>
        </authorList>
    </citation>
    <scope>NUCLEOTIDE SEQUENCE [LARGE SCALE GENOMIC DNA]</scope>
    <source>
        <strain evidence="4 5">GAI 07411</strain>
    </source>
</reference>
<dbReference type="EMBL" id="AP018049">
    <property type="protein sequence ID" value="BBA29053.1"/>
    <property type="molecule type" value="Genomic_DNA"/>
</dbReference>
<dbReference type="InterPro" id="IPR027417">
    <property type="entry name" value="P-loop_NTPase"/>
</dbReference>
<dbReference type="CDD" id="cd18808">
    <property type="entry name" value="SF1_C_Upf1"/>
    <property type="match status" value="1"/>
</dbReference>
<dbReference type="PANTHER" id="PTHR10887">
    <property type="entry name" value="DNA2/NAM7 HELICASE FAMILY"/>
    <property type="match status" value="1"/>
</dbReference>
<organism evidence="4 5">
    <name type="scientific">Prevotella melaninogenica</name>
    <dbReference type="NCBI Taxonomy" id="28132"/>
    <lineage>
        <taxon>Bacteria</taxon>
        <taxon>Pseudomonadati</taxon>
        <taxon>Bacteroidota</taxon>
        <taxon>Bacteroidia</taxon>
        <taxon>Bacteroidales</taxon>
        <taxon>Prevotellaceae</taxon>
        <taxon>Prevotella</taxon>
    </lineage>
</organism>
<evidence type="ECO:0000259" key="3">
    <source>
        <dbReference type="Pfam" id="PF13087"/>
    </source>
</evidence>
<dbReference type="Proteomes" id="UP000267517">
    <property type="component" value="Chromosome I"/>
</dbReference>
<accession>A0A250KME7</accession>
<dbReference type="Pfam" id="PF10881">
    <property type="entry name" value="DUF2726"/>
    <property type="match status" value="1"/>
</dbReference>
<feature type="domain" description="DUF2726" evidence="1">
    <location>
        <begin position="782"/>
        <end position="899"/>
    </location>
</feature>
<evidence type="ECO:0000259" key="2">
    <source>
        <dbReference type="Pfam" id="PF13086"/>
    </source>
</evidence>
<dbReference type="InterPro" id="IPR024402">
    <property type="entry name" value="DUF2726"/>
</dbReference>
<sequence>MDAKQCMIVDLERRGDKQMFITDQVDFIKKADNGNWMIRFLKSPRIFQYNQARVLYFTHGEPVNLHEKGLYIGNKHITSAVELLRFSNKQYTFYYVTYSNGYSENLDGNNVYVTRTPIDMCGGSTWDYLRKLADETGLLAEDEESILSKQYDLIDLKRDNVPLAQYLGDKTKLATYRLPQLVYYPFGCNASQKKAVEAALTHQASIIQGPPGTGKTQTILNIVSNLLVQKKTILVVSNNNSAVENVAEKLEKEGLGFLVAQLGSVKNKEAFVESQSECYPNMEEWYLDNSKEVRKIVKDSLAAVSLGFDGQTRLAQLKAEYDALVTEKKYDEKLKMASGFDNDWLSEKHSSKIMKLLNLCKIMQEYGKSPSLLFCFKWVFLLGPRAYSLLKNNLLIVIEQLESAYYLTRKLEIEQEVDSIEQQLLSVDVKESAEELGKSSLKILKQEIAKQYGSGRRTLFTRQDIKPRTETFLKEYPIVLSTTYSAKSCISKDFVFDYMIMDEASQVDIKTGALALSCATNVVIVGDDMQLPNVVSSEEEKALNAIRTTYNVDDRYNAVTHSFLRSCTEILKDAPTTLLREHYRCHPKIIQFCNQRFYGGELLPMTIDKGEEDVLQVIQTVKGNHAREHFNQREIDVIVQEVMPLCAGKGSVGIITPYRTQAEAINRVLGKDIASTVHKYQGRECDTIIMSMVDNLPTSFSDDKNLLNVAISRAKSQLYIVTSGNEMAQDTNLAQLISYVKYNNFAVKNSKIHSVFDLLYQQYTMERLAYQSEHTMVSDYMSENLVYNLIVKVLEELSWKNLAVVCHYPLAKIISDWSLLSNQEHDFAKNSLTHIDFLIYNSLTKQPLMAIEVDGWLYHKDKVVQQSRDRLKDQILTKYSLIPYRISTTDTITAESLKEVFVSL</sequence>
<protein>
    <submittedName>
        <fullName evidence="4">DNA helicase</fullName>
    </submittedName>
</protein>
<evidence type="ECO:0000259" key="1">
    <source>
        <dbReference type="Pfam" id="PF10881"/>
    </source>
</evidence>
<feature type="domain" description="DNA2/NAM7 helicase-like C-terminal" evidence="3">
    <location>
        <begin position="573"/>
        <end position="723"/>
    </location>
</feature>
<keyword evidence="4" id="KW-0547">Nucleotide-binding</keyword>
<dbReference type="Gene3D" id="3.40.50.300">
    <property type="entry name" value="P-loop containing nucleotide triphosphate hydrolases"/>
    <property type="match status" value="3"/>
</dbReference>
<dbReference type="Pfam" id="PF13086">
    <property type="entry name" value="AAA_11"/>
    <property type="match status" value="1"/>
</dbReference>
<dbReference type="InterPro" id="IPR041677">
    <property type="entry name" value="DNA2/NAM7_AAA_11"/>
</dbReference>
<dbReference type="SUPFAM" id="SSF52540">
    <property type="entry name" value="P-loop containing nucleoside triphosphate hydrolases"/>
    <property type="match status" value="1"/>
</dbReference>
<dbReference type="InterPro" id="IPR041679">
    <property type="entry name" value="DNA2/NAM7-like_C"/>
</dbReference>
<keyword evidence="4" id="KW-0067">ATP-binding</keyword>
<name>A0A250KME7_9BACT</name>
<keyword evidence="4" id="KW-0378">Hydrolase</keyword>
<dbReference type="AlphaFoldDB" id="A0A250KME7"/>